<accession>A0ABW3DEU6</accession>
<protein>
    <submittedName>
        <fullName evidence="2">Ribose-5-phosphate isomerase A</fullName>
    </submittedName>
</protein>
<keyword evidence="1" id="KW-0812">Transmembrane</keyword>
<reference evidence="3" key="1">
    <citation type="journal article" date="2019" name="Int. J. Syst. Evol. Microbiol.">
        <title>The Global Catalogue of Microorganisms (GCM) 10K type strain sequencing project: providing services to taxonomists for standard genome sequencing and annotation.</title>
        <authorList>
            <consortium name="The Broad Institute Genomics Platform"/>
            <consortium name="The Broad Institute Genome Sequencing Center for Infectious Disease"/>
            <person name="Wu L."/>
            <person name="Ma J."/>
        </authorList>
    </citation>
    <scope>NUCLEOTIDE SEQUENCE [LARGE SCALE GENOMIC DNA]</scope>
    <source>
        <strain evidence="3">CCUG 57263</strain>
    </source>
</reference>
<organism evidence="2 3">
    <name type="scientific">Paenibacillus residui</name>
    <dbReference type="NCBI Taxonomy" id="629724"/>
    <lineage>
        <taxon>Bacteria</taxon>
        <taxon>Bacillati</taxon>
        <taxon>Bacillota</taxon>
        <taxon>Bacilli</taxon>
        <taxon>Bacillales</taxon>
        <taxon>Paenibacillaceae</taxon>
        <taxon>Paenibacillus</taxon>
    </lineage>
</organism>
<evidence type="ECO:0000313" key="3">
    <source>
        <dbReference type="Proteomes" id="UP001597120"/>
    </source>
</evidence>
<evidence type="ECO:0000313" key="2">
    <source>
        <dbReference type="EMBL" id="MFD0871059.1"/>
    </source>
</evidence>
<dbReference type="GO" id="GO:0016853">
    <property type="term" value="F:isomerase activity"/>
    <property type="evidence" value="ECO:0007669"/>
    <property type="project" value="UniProtKB-KW"/>
</dbReference>
<dbReference type="Pfam" id="PF06026">
    <property type="entry name" value="Rib_5-P_isom_A"/>
    <property type="match status" value="1"/>
</dbReference>
<comment type="caution">
    <text evidence="2">The sequence shown here is derived from an EMBL/GenBank/DDBJ whole genome shotgun (WGS) entry which is preliminary data.</text>
</comment>
<dbReference type="RefSeq" id="WP_379289944.1">
    <property type="nucleotide sequence ID" value="NZ_JBHTIU010000072.1"/>
</dbReference>
<keyword evidence="1" id="KW-1133">Transmembrane helix</keyword>
<keyword evidence="2" id="KW-0413">Isomerase</keyword>
<dbReference type="PANTHER" id="PTHR11934">
    <property type="entry name" value="RIBOSE-5-PHOSPHATE ISOMERASE"/>
    <property type="match status" value="1"/>
</dbReference>
<proteinExistence type="predicted"/>
<keyword evidence="1" id="KW-0472">Membrane</keyword>
<keyword evidence="3" id="KW-1185">Reference proteome</keyword>
<feature type="transmembrane region" description="Helical" evidence="1">
    <location>
        <begin position="12"/>
        <end position="33"/>
    </location>
</feature>
<dbReference type="Gene3D" id="3.30.70.260">
    <property type="match status" value="1"/>
</dbReference>
<dbReference type="SUPFAM" id="SSF75445">
    <property type="entry name" value="D-ribose-5-phosphate isomerase (RpiA), lid domain"/>
    <property type="match status" value="1"/>
</dbReference>
<dbReference type="PANTHER" id="PTHR11934:SF0">
    <property type="entry name" value="RIBOSE-5-PHOSPHATE ISOMERASE"/>
    <property type="match status" value="1"/>
</dbReference>
<dbReference type="EMBL" id="JBHTIU010000072">
    <property type="protein sequence ID" value="MFD0871059.1"/>
    <property type="molecule type" value="Genomic_DNA"/>
</dbReference>
<gene>
    <name evidence="2" type="ORF">ACFQ03_18115</name>
</gene>
<dbReference type="InterPro" id="IPR004788">
    <property type="entry name" value="Ribose5P_isomerase_type_A"/>
</dbReference>
<dbReference type="Proteomes" id="UP001597120">
    <property type="component" value="Unassembled WGS sequence"/>
</dbReference>
<name>A0ABW3DEU6_9BACL</name>
<sequence length="140" mass="15504">MILIKKDMPRFVLYLLLKLAGAGFCLTLLYAFILQVSGFSTVPVLGRFPLPVEVVPYGWEVTRRQISELGCTPQLRLRDEVPFLTDNGNYILDCRFAAIEEPQGLSHQLNSIPGVVENGLFVNRTDLVIVGGANGVSIRI</sequence>
<evidence type="ECO:0000256" key="1">
    <source>
        <dbReference type="SAM" id="Phobius"/>
    </source>
</evidence>